<evidence type="ECO:0000256" key="2">
    <source>
        <dbReference type="SAM" id="SignalP"/>
    </source>
</evidence>
<reference evidence="3" key="1">
    <citation type="submission" date="2022-01" db="EMBL/GenBank/DDBJ databases">
        <title>Genome Sequence Resource for Two Populations of Ditylenchus destructor, the Migratory Endoparasitic Phytonematode.</title>
        <authorList>
            <person name="Zhang H."/>
            <person name="Lin R."/>
            <person name="Xie B."/>
        </authorList>
    </citation>
    <scope>NUCLEOTIDE SEQUENCE</scope>
    <source>
        <strain evidence="3">BazhouSP</strain>
    </source>
</reference>
<feature type="region of interest" description="Disordered" evidence="1">
    <location>
        <begin position="379"/>
        <end position="427"/>
    </location>
</feature>
<feature type="region of interest" description="Disordered" evidence="1">
    <location>
        <begin position="601"/>
        <end position="645"/>
    </location>
</feature>
<dbReference type="Proteomes" id="UP001201812">
    <property type="component" value="Unassembled WGS sequence"/>
</dbReference>
<feature type="compositionally biased region" description="Acidic residues" evidence="1">
    <location>
        <begin position="306"/>
        <end position="319"/>
    </location>
</feature>
<evidence type="ECO:0000313" key="4">
    <source>
        <dbReference type="Proteomes" id="UP001201812"/>
    </source>
</evidence>
<dbReference type="EMBL" id="JAKKPZ010000048">
    <property type="protein sequence ID" value="KAI1706386.1"/>
    <property type="molecule type" value="Genomic_DNA"/>
</dbReference>
<name>A0AAD4MVZ4_9BILA</name>
<feature type="compositionally biased region" description="Basic and acidic residues" evidence="1">
    <location>
        <begin position="238"/>
        <end position="249"/>
    </location>
</feature>
<feature type="region of interest" description="Disordered" evidence="1">
    <location>
        <begin position="133"/>
        <end position="349"/>
    </location>
</feature>
<feature type="compositionally biased region" description="Polar residues" evidence="1">
    <location>
        <begin position="552"/>
        <end position="587"/>
    </location>
</feature>
<feature type="compositionally biased region" description="Low complexity" evidence="1">
    <location>
        <begin position="259"/>
        <end position="270"/>
    </location>
</feature>
<keyword evidence="2" id="KW-0732">Signal</keyword>
<feature type="chain" id="PRO_5042280269" evidence="2">
    <location>
        <begin position="36"/>
        <end position="731"/>
    </location>
</feature>
<feature type="region of interest" description="Disordered" evidence="1">
    <location>
        <begin position="446"/>
        <end position="589"/>
    </location>
</feature>
<comment type="caution">
    <text evidence="3">The sequence shown here is derived from an EMBL/GenBank/DDBJ whole genome shotgun (WGS) entry which is preliminary data.</text>
</comment>
<gene>
    <name evidence="3" type="ORF">DdX_13045</name>
</gene>
<dbReference type="AlphaFoldDB" id="A0AAD4MVZ4"/>
<keyword evidence="4" id="KW-1185">Reference proteome</keyword>
<feature type="compositionally biased region" description="Gly residues" evidence="1">
    <location>
        <begin position="136"/>
        <end position="151"/>
    </location>
</feature>
<feature type="compositionally biased region" description="Basic and acidic residues" evidence="1">
    <location>
        <begin position="292"/>
        <end position="305"/>
    </location>
</feature>
<organism evidence="3 4">
    <name type="scientific">Ditylenchus destructor</name>
    <dbReference type="NCBI Taxonomy" id="166010"/>
    <lineage>
        <taxon>Eukaryota</taxon>
        <taxon>Metazoa</taxon>
        <taxon>Ecdysozoa</taxon>
        <taxon>Nematoda</taxon>
        <taxon>Chromadorea</taxon>
        <taxon>Rhabditida</taxon>
        <taxon>Tylenchina</taxon>
        <taxon>Tylenchomorpha</taxon>
        <taxon>Sphaerularioidea</taxon>
        <taxon>Anguinidae</taxon>
        <taxon>Anguininae</taxon>
        <taxon>Ditylenchus</taxon>
    </lineage>
</organism>
<feature type="compositionally biased region" description="Low complexity" evidence="1">
    <location>
        <begin position="539"/>
        <end position="551"/>
    </location>
</feature>
<feature type="compositionally biased region" description="Basic and acidic residues" evidence="1">
    <location>
        <begin position="400"/>
        <end position="425"/>
    </location>
</feature>
<evidence type="ECO:0000313" key="3">
    <source>
        <dbReference type="EMBL" id="KAI1706386.1"/>
    </source>
</evidence>
<proteinExistence type="predicted"/>
<sequence>MAHRPGRRRKCARGISHILRITPFLLLSFLPPTSAQFGEIASVITSLLGSSAGGLAGTGAGIAAPLASGAAAAGTGAAGALGSIGNLYQLAQAALQLTGTGVGIANQASESAWFPVAVENAAKMNRDLQDRLLNRGGAGGAGGTPLGGGPAPGLPLLPGLHGLGGSSSAGTATKLGTEYGKNFESGEETESESTAASSGPNTPAPTPRPQQPETGAAGPVPRRPLPGLVSLLPGESSGHGEEETIEETRPSASVVQPGRSSKPSVSSVESRSSELTHHNRGVAALISSGERQSSKPEENKPHIDFSIDEENIEGQEEESIASFRPTNSKTPSEEESGHEETIVETSHQIPEMVPELKKLIHALKGSNLTREDFEEIASQLGSNKDLIKPRENTEPPPLELDSKEQEARNGEEQQRPVNEKRDKAANRNLAALKSALANDHSDEILRKVQAHQQNDPPVVISLRRPNINRNPKIVHRGSGSSSEASHDLPSPTAEPPRARVFAVTPYPKRIQLDSTPKRISSGRRIIKGRKSKRRDHSVSMESQSSDSQRNSIDGSTAIQSSESVNLRSQPTQSQQKHDTSQSSSSAPAINGAPIVQVGNVQNQPQQTQIAQQETQPQVPQQQWSATPQQQPTYYPQNNNYPSGSFYYPQQYSQQQYYYPNQQQQYANNNNYQYYNSQQQPQYAAPTTPRTQPARTLPEPVVTTPPSLLHHPFGADNGALLTLMQPQNFFGK</sequence>
<feature type="compositionally biased region" description="Basic residues" evidence="1">
    <location>
        <begin position="520"/>
        <end position="535"/>
    </location>
</feature>
<feature type="signal peptide" evidence="2">
    <location>
        <begin position="1"/>
        <end position="35"/>
    </location>
</feature>
<protein>
    <submittedName>
        <fullName evidence="3">CBR-PQN-40 protein</fullName>
    </submittedName>
</protein>
<accession>A0AAD4MVZ4</accession>
<evidence type="ECO:0000256" key="1">
    <source>
        <dbReference type="SAM" id="MobiDB-lite"/>
    </source>
</evidence>